<comment type="pathway">
    <text evidence="1 8">Amino-acid biosynthesis; L-arginine biosynthesis; carbamoyl phosphate from bicarbonate: step 1/1.</text>
</comment>
<dbReference type="InterPro" id="IPR006274">
    <property type="entry name" value="CarbamoylP_synth_ssu"/>
</dbReference>
<comment type="subunit">
    <text evidence="8">Composed of two chains; the small (or glutamine) chain promotes the hydrolysis of glutamine to ammonia, which is used by the large (or ammonia) chain to synthesize carbamoyl phosphate. Tetramer of heterodimers (alpha,beta)4.</text>
</comment>
<evidence type="ECO:0000256" key="1">
    <source>
        <dbReference type="ARBA" id="ARBA00005077"/>
    </source>
</evidence>
<feature type="binding site" evidence="8">
    <location>
        <position position="281"/>
    </location>
    <ligand>
        <name>L-glutamine</name>
        <dbReference type="ChEBI" id="CHEBI:58359"/>
    </ligand>
</feature>
<feature type="domain" description="Carbamoyl-phosphate synthase small subunit N-terminal" evidence="9">
    <location>
        <begin position="1"/>
        <end position="127"/>
    </location>
</feature>
<dbReference type="GO" id="GO:0005524">
    <property type="term" value="F:ATP binding"/>
    <property type="evidence" value="ECO:0007669"/>
    <property type="project" value="UniProtKB-UniRule"/>
</dbReference>
<evidence type="ECO:0000256" key="7">
    <source>
        <dbReference type="ARBA" id="ARBA00048816"/>
    </source>
</evidence>
<evidence type="ECO:0000256" key="3">
    <source>
        <dbReference type="ARBA" id="ARBA00022598"/>
    </source>
</evidence>
<dbReference type="PROSITE" id="PS51273">
    <property type="entry name" value="GATASE_TYPE_1"/>
    <property type="match status" value="1"/>
</dbReference>
<dbReference type="Pfam" id="PF00117">
    <property type="entry name" value="GATase"/>
    <property type="match status" value="1"/>
</dbReference>
<keyword evidence="5 8" id="KW-0067">ATP-binding</keyword>
<evidence type="ECO:0000256" key="6">
    <source>
        <dbReference type="ARBA" id="ARBA00022962"/>
    </source>
</evidence>
<dbReference type="EC" id="6.3.5.5" evidence="8"/>
<dbReference type="InterPro" id="IPR050472">
    <property type="entry name" value="Anth_synth/Amidotransfase"/>
</dbReference>
<comment type="catalytic activity">
    <reaction evidence="7 8">
        <text>hydrogencarbonate + L-glutamine + 2 ATP + H2O = carbamoyl phosphate + L-glutamate + 2 ADP + phosphate + 2 H(+)</text>
        <dbReference type="Rhea" id="RHEA:18633"/>
        <dbReference type="ChEBI" id="CHEBI:15377"/>
        <dbReference type="ChEBI" id="CHEBI:15378"/>
        <dbReference type="ChEBI" id="CHEBI:17544"/>
        <dbReference type="ChEBI" id="CHEBI:29985"/>
        <dbReference type="ChEBI" id="CHEBI:30616"/>
        <dbReference type="ChEBI" id="CHEBI:43474"/>
        <dbReference type="ChEBI" id="CHEBI:58228"/>
        <dbReference type="ChEBI" id="CHEBI:58359"/>
        <dbReference type="ChEBI" id="CHEBI:456216"/>
        <dbReference type="EC" id="6.3.5.5"/>
    </reaction>
</comment>
<dbReference type="OrthoDB" id="9804328at2"/>
<dbReference type="CDD" id="cd01744">
    <property type="entry name" value="GATase1_CPSase"/>
    <property type="match status" value="1"/>
</dbReference>
<dbReference type="EMBL" id="CP001615">
    <property type="protein sequence ID" value="ACQ70991.1"/>
    <property type="molecule type" value="Genomic_DNA"/>
</dbReference>
<dbReference type="InterPro" id="IPR029062">
    <property type="entry name" value="Class_I_gatase-like"/>
</dbReference>
<dbReference type="GO" id="GO:0004088">
    <property type="term" value="F:carbamoyl-phosphate synthase (glutamine-hydrolyzing) activity"/>
    <property type="evidence" value="ECO:0007669"/>
    <property type="project" value="UniProtKB-UniRule"/>
</dbReference>
<feature type="binding site" evidence="8">
    <location>
        <position position="240"/>
    </location>
    <ligand>
        <name>L-glutamine</name>
        <dbReference type="ChEBI" id="CHEBI:58359"/>
    </ligand>
</feature>
<evidence type="ECO:0000313" key="10">
    <source>
        <dbReference type="EMBL" id="ACQ70991.1"/>
    </source>
</evidence>
<proteinExistence type="inferred from homology"/>
<sequence>MNGSISLMNGKHFTGTWETSVRHASGEVVFFTGMTGYQEVLTDPSYAGQIIAFTYPLIGQYGLESDGSESARIQVAGVLVQSLADSGDQSDLKDWLEHEGIPVLSQVDVRALVHVLRDEGDQFGMMAEEAHETLDVPDITRLTERVTTASIVQEGNGEKGHVVCLDFGVKASMIGEMVKRGYRVTSVPYHTSKEVVEGLRPDGILVTNGPGDPRDHLGQIEVIRELALSYPTLGICMGHQLLALAFGCKIEKQTYGHRGSNHPVRNVKTNDIWMTSQNHGYVVERMSIEQSPLELLYENVNDHSVEGLIHPNASIFTTQFHPEASPGPTDAQSVFDRFDEMIQEGVNVYA</sequence>
<dbReference type="PRINTS" id="PR00096">
    <property type="entry name" value="GATASE"/>
</dbReference>
<dbReference type="GO" id="GO:0006526">
    <property type="term" value="P:L-arginine biosynthetic process"/>
    <property type="evidence" value="ECO:0007669"/>
    <property type="project" value="UniProtKB-UniRule"/>
</dbReference>
<keyword evidence="8" id="KW-0665">Pyrimidine biosynthesis</keyword>
<evidence type="ECO:0000256" key="4">
    <source>
        <dbReference type="ARBA" id="ARBA00022741"/>
    </source>
</evidence>
<dbReference type="AlphaFoldDB" id="C4L128"/>
<keyword evidence="8" id="KW-0055">Arginine biosynthesis</keyword>
<dbReference type="Gene3D" id="3.50.30.20">
    <property type="entry name" value="Carbamoyl-phosphate synthase small subunit, N-terminal domain"/>
    <property type="match status" value="1"/>
</dbReference>
<dbReference type="KEGG" id="eat:EAT1b_2068"/>
<dbReference type="NCBIfam" id="NF009475">
    <property type="entry name" value="PRK12838.1"/>
    <property type="match status" value="1"/>
</dbReference>
<gene>
    <name evidence="8" type="primary">carA</name>
    <name evidence="10" type="ordered locus">EAT1b_2068</name>
</gene>
<dbReference type="InterPro" id="IPR035686">
    <property type="entry name" value="CPSase_GATase1"/>
</dbReference>
<evidence type="ECO:0000313" key="11">
    <source>
        <dbReference type="Proteomes" id="UP000000716"/>
    </source>
</evidence>
<dbReference type="HOGENOM" id="CLU_035901_1_1_9"/>
<keyword evidence="4 8" id="KW-0547">Nucleotide-binding</keyword>
<feature type="binding site" evidence="8">
    <location>
        <position position="237"/>
    </location>
    <ligand>
        <name>L-glutamine</name>
        <dbReference type="ChEBI" id="CHEBI:58359"/>
    </ligand>
</feature>
<dbReference type="SMART" id="SM01097">
    <property type="entry name" value="CPSase_sm_chain"/>
    <property type="match status" value="1"/>
</dbReference>
<dbReference type="Pfam" id="PF00988">
    <property type="entry name" value="CPSase_sm_chain"/>
    <property type="match status" value="1"/>
</dbReference>
<dbReference type="PANTHER" id="PTHR43418">
    <property type="entry name" value="MULTIFUNCTIONAL TRYPTOPHAN BIOSYNTHESIS PROTEIN-RELATED"/>
    <property type="match status" value="1"/>
</dbReference>
<dbReference type="STRING" id="360911.EAT1b_2068"/>
<comment type="catalytic activity">
    <reaction evidence="8">
        <text>L-glutamine + H2O = L-glutamate + NH4(+)</text>
        <dbReference type="Rhea" id="RHEA:15889"/>
        <dbReference type="ChEBI" id="CHEBI:15377"/>
        <dbReference type="ChEBI" id="CHEBI:28938"/>
        <dbReference type="ChEBI" id="CHEBI:29985"/>
        <dbReference type="ChEBI" id="CHEBI:58359"/>
    </reaction>
</comment>
<feature type="binding site" evidence="8">
    <location>
        <position position="45"/>
    </location>
    <ligand>
        <name>L-glutamine</name>
        <dbReference type="ChEBI" id="CHEBI:58359"/>
    </ligand>
</feature>
<evidence type="ECO:0000256" key="2">
    <source>
        <dbReference type="ARBA" id="ARBA00007800"/>
    </source>
</evidence>
<keyword evidence="8" id="KW-0028">Amino-acid biosynthesis</keyword>
<dbReference type="Proteomes" id="UP000000716">
    <property type="component" value="Chromosome"/>
</dbReference>
<dbReference type="PRINTS" id="PR00099">
    <property type="entry name" value="CPSGATASE"/>
</dbReference>
<comment type="similarity">
    <text evidence="2 8">Belongs to the CarA family.</text>
</comment>
<feature type="binding site" evidence="8">
    <location>
        <position position="209"/>
    </location>
    <ligand>
        <name>L-glutamine</name>
        <dbReference type="ChEBI" id="CHEBI:58359"/>
    </ligand>
</feature>
<feature type="binding site" evidence="8">
    <location>
        <position position="211"/>
    </location>
    <ligand>
        <name>L-glutamine</name>
        <dbReference type="ChEBI" id="CHEBI:58359"/>
    </ligand>
</feature>
<dbReference type="eggNOG" id="COG0505">
    <property type="taxonomic scope" value="Bacteria"/>
</dbReference>
<keyword evidence="11" id="KW-1185">Reference proteome</keyword>
<organism evidence="10 11">
    <name type="scientific">Exiguobacterium sp. (strain ATCC BAA-1283 / AT1b)</name>
    <dbReference type="NCBI Taxonomy" id="360911"/>
    <lineage>
        <taxon>Bacteria</taxon>
        <taxon>Bacillati</taxon>
        <taxon>Bacillota</taxon>
        <taxon>Bacilli</taxon>
        <taxon>Bacillales</taxon>
        <taxon>Bacillales Family XII. Incertae Sedis</taxon>
        <taxon>Exiguobacterium</taxon>
    </lineage>
</organism>
<feature type="region of interest" description="CPSase" evidence="8">
    <location>
        <begin position="1"/>
        <end position="161"/>
    </location>
</feature>
<dbReference type="UniPathway" id="UPA00070">
    <property type="reaction ID" value="UER00115"/>
</dbReference>
<dbReference type="InterPro" id="IPR017926">
    <property type="entry name" value="GATASE"/>
</dbReference>
<dbReference type="GO" id="GO:0044205">
    <property type="term" value="P:'de novo' UMP biosynthetic process"/>
    <property type="evidence" value="ECO:0007669"/>
    <property type="project" value="UniProtKB-UniRule"/>
</dbReference>
<dbReference type="Gene3D" id="3.40.50.880">
    <property type="match status" value="1"/>
</dbReference>
<dbReference type="SUPFAM" id="SSF52021">
    <property type="entry name" value="Carbamoyl phosphate synthetase, small subunit N-terminal domain"/>
    <property type="match status" value="1"/>
</dbReference>
<dbReference type="NCBIfam" id="TIGR01368">
    <property type="entry name" value="CPSaseIIsmall"/>
    <property type="match status" value="1"/>
</dbReference>
<dbReference type="PRINTS" id="PR00097">
    <property type="entry name" value="ANTSNTHASEII"/>
</dbReference>
<dbReference type="RefSeq" id="WP_015880550.1">
    <property type="nucleotide sequence ID" value="NC_012673.1"/>
</dbReference>
<comment type="pathway">
    <text evidence="8">Pyrimidine metabolism; UMP biosynthesis via de novo pathway; (S)-dihydroorotate from bicarbonate: step 1/3.</text>
</comment>
<feature type="binding site" evidence="8">
    <location>
        <position position="278"/>
    </location>
    <ligand>
        <name>L-glutamine</name>
        <dbReference type="ChEBI" id="CHEBI:58359"/>
    </ligand>
</feature>
<dbReference type="HAMAP" id="MF_01209">
    <property type="entry name" value="CPSase_S_chain"/>
    <property type="match status" value="1"/>
</dbReference>
<evidence type="ECO:0000259" key="9">
    <source>
        <dbReference type="SMART" id="SM01097"/>
    </source>
</evidence>
<protein>
    <recommendedName>
        <fullName evidence="8">Carbamoyl phosphate synthase small chain</fullName>
        <ecNumber evidence="8">6.3.5.5</ecNumber>
    </recommendedName>
    <alternativeName>
        <fullName evidence="8">Carbamoyl phosphate synthetase glutamine chain</fullName>
    </alternativeName>
</protein>
<dbReference type="InterPro" id="IPR002474">
    <property type="entry name" value="CarbamoylP_synth_ssu_N"/>
</dbReference>
<feature type="active site" description="Nucleophile" evidence="8">
    <location>
        <position position="236"/>
    </location>
</feature>
<accession>C4L128</accession>
<comment type="function">
    <text evidence="8">Small subunit of the glutamine-dependent carbamoyl phosphate synthetase (CPSase). CPSase catalyzes the formation of carbamoyl phosphate from the ammonia moiety of glutamine, carbonate, and phosphate donated by ATP, constituting the first step of 2 biosynthetic pathways, one leading to arginine and/or urea and the other to pyrimidine nucleotides. The small subunit (glutamine amidotransferase) binds and cleaves glutamine to supply the large subunit with the substrate ammonia.</text>
</comment>
<dbReference type="InterPro" id="IPR036480">
    <property type="entry name" value="CarbP_synth_ssu_N_sf"/>
</dbReference>
<keyword evidence="3 8" id="KW-0436">Ligase</keyword>
<keyword evidence="6 8" id="KW-0315">Glutamine amidotransferase</keyword>
<evidence type="ECO:0000256" key="8">
    <source>
        <dbReference type="HAMAP-Rule" id="MF_01209"/>
    </source>
</evidence>
<evidence type="ECO:0000256" key="5">
    <source>
        <dbReference type="ARBA" id="ARBA00022840"/>
    </source>
</evidence>
<dbReference type="UniPathway" id="UPA00068">
    <property type="reaction ID" value="UER00171"/>
</dbReference>
<dbReference type="PANTHER" id="PTHR43418:SF7">
    <property type="entry name" value="CARBAMOYL-PHOSPHATE SYNTHASE SMALL CHAIN"/>
    <property type="match status" value="1"/>
</dbReference>
<feature type="active site" evidence="8">
    <location>
        <position position="321"/>
    </location>
</feature>
<dbReference type="GO" id="GO:0006207">
    <property type="term" value="P:'de novo' pyrimidine nucleobase biosynthetic process"/>
    <property type="evidence" value="ECO:0007669"/>
    <property type="project" value="InterPro"/>
</dbReference>
<dbReference type="GO" id="GO:0006541">
    <property type="term" value="P:glutamine metabolic process"/>
    <property type="evidence" value="ECO:0007669"/>
    <property type="project" value="InterPro"/>
</dbReference>
<dbReference type="SUPFAM" id="SSF52317">
    <property type="entry name" value="Class I glutamine amidotransferase-like"/>
    <property type="match status" value="1"/>
</dbReference>
<feature type="active site" evidence="8">
    <location>
        <position position="323"/>
    </location>
</feature>
<reference evidence="10 11" key="1">
    <citation type="journal article" date="2011" name="J. Bacteriol.">
        <title>Complete genome sequence of the Thermophilic Bacterium Exiguobacterium sp. AT1b.</title>
        <authorList>
            <person name="Vishnivetskaya T.A."/>
            <person name="Lucas S."/>
            <person name="Copeland A."/>
            <person name="Lapidus A."/>
            <person name="Glavina Del Rio T."/>
            <person name="Dalin E."/>
            <person name="Tice H."/>
            <person name="Bruce D.C."/>
            <person name="Goodwin L.A."/>
            <person name="Pitluck S."/>
            <person name="Saunders E."/>
            <person name="Brettin T."/>
            <person name="Detter C."/>
            <person name="Han C."/>
            <person name="Larimer F."/>
            <person name="Land M.L."/>
            <person name="Hauser L.J."/>
            <person name="Kyrpides N.C."/>
            <person name="Ovchinnikova G."/>
            <person name="Kathariou S."/>
            <person name="Ramaley R.F."/>
            <person name="Rodrigues D.F."/>
            <person name="Hendrix C."/>
            <person name="Richardson P."/>
            <person name="Tiedje J.M."/>
        </authorList>
    </citation>
    <scope>NUCLEOTIDE SEQUENCE [LARGE SCALE GENOMIC DNA]</scope>
    <source>
        <strain evidence="11">ATCC BAA-1283 / AT1b</strain>
    </source>
</reference>
<feature type="binding site" evidence="8">
    <location>
        <position position="280"/>
    </location>
    <ligand>
        <name>L-glutamine</name>
        <dbReference type="ChEBI" id="CHEBI:58359"/>
    </ligand>
</feature>
<name>C4L128_EXISA</name>
<dbReference type="GO" id="GO:0004359">
    <property type="term" value="F:glutaminase activity"/>
    <property type="evidence" value="ECO:0007669"/>
    <property type="project" value="RHEA"/>
</dbReference>